<dbReference type="Proteomes" id="UP000186132">
    <property type="component" value="Unassembled WGS sequence"/>
</dbReference>
<feature type="compositionally biased region" description="Basic and acidic residues" evidence="1">
    <location>
        <begin position="30"/>
        <end position="46"/>
    </location>
</feature>
<dbReference type="EMBL" id="FQVU01000002">
    <property type="protein sequence ID" value="SHG08829.1"/>
    <property type="molecule type" value="Genomic_DNA"/>
</dbReference>
<sequence length="46" mass="5026">MSGAQTKTPGNGDEQPRLSPGENMIALAKAVEEHYKPKTAEKEQTR</sequence>
<proteinExistence type="predicted"/>
<gene>
    <name evidence="2" type="ORF">SAMN05443575_1335</name>
</gene>
<dbReference type="STRING" id="1206085.SAMN05443575_1335"/>
<dbReference type="AlphaFoldDB" id="A0A1M5GYN3"/>
<accession>A0A1M5GYN3</accession>
<evidence type="ECO:0000313" key="2">
    <source>
        <dbReference type="EMBL" id="SHG08829.1"/>
    </source>
</evidence>
<feature type="region of interest" description="Disordered" evidence="1">
    <location>
        <begin position="1"/>
        <end position="46"/>
    </location>
</feature>
<dbReference type="RefSeq" id="WP_159440833.1">
    <property type="nucleotide sequence ID" value="NZ_FQVU01000002.1"/>
</dbReference>
<organism evidence="2 3">
    <name type="scientific">Jatrophihabitans endophyticus</name>
    <dbReference type="NCBI Taxonomy" id="1206085"/>
    <lineage>
        <taxon>Bacteria</taxon>
        <taxon>Bacillati</taxon>
        <taxon>Actinomycetota</taxon>
        <taxon>Actinomycetes</taxon>
        <taxon>Jatrophihabitantales</taxon>
        <taxon>Jatrophihabitantaceae</taxon>
        <taxon>Jatrophihabitans</taxon>
    </lineage>
</organism>
<evidence type="ECO:0000313" key="3">
    <source>
        <dbReference type="Proteomes" id="UP000186132"/>
    </source>
</evidence>
<evidence type="ECO:0000256" key="1">
    <source>
        <dbReference type="SAM" id="MobiDB-lite"/>
    </source>
</evidence>
<protein>
    <submittedName>
        <fullName evidence="2">Uncharacterized protein</fullName>
    </submittedName>
</protein>
<keyword evidence="3" id="KW-1185">Reference proteome</keyword>
<name>A0A1M5GYN3_9ACTN</name>
<reference evidence="2 3" key="1">
    <citation type="submission" date="2016-11" db="EMBL/GenBank/DDBJ databases">
        <authorList>
            <person name="Jaros S."/>
            <person name="Januszkiewicz K."/>
            <person name="Wedrychowicz H."/>
        </authorList>
    </citation>
    <scope>NUCLEOTIDE SEQUENCE [LARGE SCALE GENOMIC DNA]</scope>
    <source>
        <strain evidence="2 3">DSM 45627</strain>
    </source>
</reference>